<evidence type="ECO:0000313" key="2">
    <source>
        <dbReference type="Proteomes" id="UP000762676"/>
    </source>
</evidence>
<comment type="caution">
    <text evidence="1">The sequence shown here is derived from an EMBL/GenBank/DDBJ whole genome shotgun (WGS) entry which is preliminary data.</text>
</comment>
<dbReference type="Proteomes" id="UP000762676">
    <property type="component" value="Unassembled WGS sequence"/>
</dbReference>
<evidence type="ECO:0000313" key="1">
    <source>
        <dbReference type="EMBL" id="GFR78083.1"/>
    </source>
</evidence>
<keyword evidence="2" id="KW-1185">Reference proteome</keyword>
<dbReference type="EMBL" id="BMAT01001008">
    <property type="protein sequence ID" value="GFR78083.1"/>
    <property type="molecule type" value="Genomic_DNA"/>
</dbReference>
<gene>
    <name evidence="1" type="ORF">ElyMa_000524700</name>
</gene>
<sequence>GELKETYTSIETGSPTRWDLAILTPQEIFGFETKLSTFSHTCVLMNSEWRSAVKAKTMSLLIKVLNWRVRLTNTVFDWAVLQVLLTMVQTASVSRTM</sequence>
<name>A0AAV4FXD5_9GAST</name>
<dbReference type="AlphaFoldDB" id="A0AAV4FXD5"/>
<organism evidence="1 2">
    <name type="scientific">Elysia marginata</name>
    <dbReference type="NCBI Taxonomy" id="1093978"/>
    <lineage>
        <taxon>Eukaryota</taxon>
        <taxon>Metazoa</taxon>
        <taxon>Spiralia</taxon>
        <taxon>Lophotrochozoa</taxon>
        <taxon>Mollusca</taxon>
        <taxon>Gastropoda</taxon>
        <taxon>Heterobranchia</taxon>
        <taxon>Euthyneura</taxon>
        <taxon>Panpulmonata</taxon>
        <taxon>Sacoglossa</taxon>
        <taxon>Placobranchoidea</taxon>
        <taxon>Plakobranchidae</taxon>
        <taxon>Elysia</taxon>
    </lineage>
</organism>
<proteinExistence type="predicted"/>
<accession>A0AAV4FXD5</accession>
<reference evidence="1 2" key="1">
    <citation type="journal article" date="2021" name="Elife">
        <title>Chloroplast acquisition without the gene transfer in kleptoplastic sea slugs, Plakobranchus ocellatus.</title>
        <authorList>
            <person name="Maeda T."/>
            <person name="Takahashi S."/>
            <person name="Yoshida T."/>
            <person name="Shimamura S."/>
            <person name="Takaki Y."/>
            <person name="Nagai Y."/>
            <person name="Toyoda A."/>
            <person name="Suzuki Y."/>
            <person name="Arimoto A."/>
            <person name="Ishii H."/>
            <person name="Satoh N."/>
            <person name="Nishiyama T."/>
            <person name="Hasebe M."/>
            <person name="Maruyama T."/>
            <person name="Minagawa J."/>
            <person name="Obokata J."/>
            <person name="Shigenobu S."/>
        </authorList>
    </citation>
    <scope>NUCLEOTIDE SEQUENCE [LARGE SCALE GENOMIC DNA]</scope>
</reference>
<feature type="non-terminal residue" evidence="1">
    <location>
        <position position="1"/>
    </location>
</feature>
<protein>
    <submittedName>
        <fullName evidence="1">Uncharacterized protein</fullName>
    </submittedName>
</protein>